<organism evidence="2 3">
    <name type="scientific">Actinoallomurus spadix</name>
    <dbReference type="NCBI Taxonomy" id="79912"/>
    <lineage>
        <taxon>Bacteria</taxon>
        <taxon>Bacillati</taxon>
        <taxon>Actinomycetota</taxon>
        <taxon>Actinomycetes</taxon>
        <taxon>Streptosporangiales</taxon>
        <taxon>Thermomonosporaceae</taxon>
        <taxon>Actinoallomurus</taxon>
    </lineage>
</organism>
<keyword evidence="3" id="KW-1185">Reference proteome</keyword>
<feature type="transmembrane region" description="Helical" evidence="1">
    <location>
        <begin position="112"/>
        <end position="138"/>
    </location>
</feature>
<dbReference type="EMBL" id="BAAABM010000045">
    <property type="protein sequence ID" value="GAA0354226.1"/>
    <property type="molecule type" value="Genomic_DNA"/>
</dbReference>
<feature type="transmembrane region" description="Helical" evidence="1">
    <location>
        <begin position="85"/>
        <end position="105"/>
    </location>
</feature>
<dbReference type="RefSeq" id="WP_252800323.1">
    <property type="nucleotide sequence ID" value="NZ_BAAABM010000045.1"/>
</dbReference>
<evidence type="ECO:0000256" key="1">
    <source>
        <dbReference type="SAM" id="Phobius"/>
    </source>
</evidence>
<evidence type="ECO:0000313" key="3">
    <source>
        <dbReference type="Proteomes" id="UP001501822"/>
    </source>
</evidence>
<proteinExistence type="predicted"/>
<feature type="transmembrane region" description="Helical" evidence="1">
    <location>
        <begin position="43"/>
        <end position="65"/>
    </location>
</feature>
<keyword evidence="1" id="KW-0472">Membrane</keyword>
<keyword evidence="1" id="KW-0812">Transmembrane</keyword>
<protein>
    <submittedName>
        <fullName evidence="2">Uncharacterized protein</fullName>
    </submittedName>
</protein>
<comment type="caution">
    <text evidence="2">The sequence shown here is derived from an EMBL/GenBank/DDBJ whole genome shotgun (WGS) entry which is preliminary data.</text>
</comment>
<evidence type="ECO:0000313" key="2">
    <source>
        <dbReference type="EMBL" id="GAA0354226.1"/>
    </source>
</evidence>
<keyword evidence="1" id="KW-1133">Transmembrane helix</keyword>
<sequence length="172" mass="17534">MTWIPAQEVTVPVALAGLTVADGAFAGLRAATGRNGRIRRRAYIVTAAGRGAAVALAGLAATAVVSLGDLGRRHQALTEAGARTLAVVAPYAALAVLSLGAYLLLPMREGALMVVVGLGPLILVRPIVVAGAVVAACLGTRDPVIWAAAGTAAAGVLTVEPLVRRRWYREPL</sequence>
<reference evidence="3" key="1">
    <citation type="journal article" date="2019" name="Int. J. Syst. Evol. Microbiol.">
        <title>The Global Catalogue of Microorganisms (GCM) 10K type strain sequencing project: providing services to taxonomists for standard genome sequencing and annotation.</title>
        <authorList>
            <consortium name="The Broad Institute Genomics Platform"/>
            <consortium name="The Broad Institute Genome Sequencing Center for Infectious Disease"/>
            <person name="Wu L."/>
            <person name="Ma J."/>
        </authorList>
    </citation>
    <scope>NUCLEOTIDE SEQUENCE [LARGE SCALE GENOMIC DNA]</scope>
    <source>
        <strain evidence="3">JCM 3146</strain>
    </source>
</reference>
<accession>A0ABP3GT88</accession>
<feature type="transmembrane region" description="Helical" evidence="1">
    <location>
        <begin position="144"/>
        <end position="163"/>
    </location>
</feature>
<dbReference type="Proteomes" id="UP001501822">
    <property type="component" value="Unassembled WGS sequence"/>
</dbReference>
<name>A0ABP3GT88_9ACTN</name>
<gene>
    <name evidence="2" type="ORF">GCM10010151_49760</name>
</gene>
<feature type="transmembrane region" description="Helical" evidence="1">
    <location>
        <begin position="12"/>
        <end position="31"/>
    </location>
</feature>